<comment type="caution">
    <text evidence="2">The sequence shown here is derived from an EMBL/GenBank/DDBJ whole genome shotgun (WGS) entry which is preliminary data.</text>
</comment>
<proteinExistence type="predicted"/>
<sequence length="490" mass="55592">MGALMQLPDEVLRLIVQNCDQHSRTVLSAATHRLHRVCIEEIYHTVDLSVHNSTDLPHVGPVHTIAWLDSRLELPLDFSDRPRVPLDDEIWTRQKLLIRTIKAHPEYGQHVRQLNWSVLDPPHGRRTNNTSSEDDEPDQPTSSESFPESGAGESLRLLFDNIGDDGILWDTFLAFKKVTSIDIAWLRDLRETCPPPPLFTTATCVRLVGQASRLFVSAILDHINPENLVSLSTINLQQFADPIPLTPSHMTLREITSHVHRHMTGVDGATSASLDSTYPGPMQNHLVTLTGRCPRLAHLEIRTYAPWERQELLSPDDDRRYAEWAAFLRSVRPSLRTFVFEQHRAESLRFRRANRPHPFGARGRPVLWSLFGAHILPVLLEDKAWPRLERVELAGFHEVTRCFACVNPPDFTQWEGPHLSYEVLDAGSGGTNDMWAVRETHVALNEEERRGLKERLGEGVELTIRGASRRFENSCKGGIPGFLARMRRGG</sequence>
<feature type="region of interest" description="Disordered" evidence="1">
    <location>
        <begin position="118"/>
        <end position="150"/>
    </location>
</feature>
<dbReference type="AlphaFoldDB" id="A0A1J9S3K8"/>
<dbReference type="OrthoDB" id="4252443at2759"/>
<accession>A0A1J9S3K8</accession>
<dbReference type="Proteomes" id="UP000183809">
    <property type="component" value="Unassembled WGS sequence"/>
</dbReference>
<name>A0A1J9S3K8_9PEZI</name>
<organism evidence="2 3">
    <name type="scientific">Diplodia corticola</name>
    <dbReference type="NCBI Taxonomy" id="236234"/>
    <lineage>
        <taxon>Eukaryota</taxon>
        <taxon>Fungi</taxon>
        <taxon>Dikarya</taxon>
        <taxon>Ascomycota</taxon>
        <taxon>Pezizomycotina</taxon>
        <taxon>Dothideomycetes</taxon>
        <taxon>Dothideomycetes incertae sedis</taxon>
        <taxon>Botryosphaeriales</taxon>
        <taxon>Botryosphaeriaceae</taxon>
        <taxon>Diplodia</taxon>
    </lineage>
</organism>
<dbReference type="RefSeq" id="XP_020130473.1">
    <property type="nucleotide sequence ID" value="XM_020273126.1"/>
</dbReference>
<reference evidence="2 3" key="1">
    <citation type="submission" date="2016-10" db="EMBL/GenBank/DDBJ databases">
        <title>Proteomics and genomics reveal pathogen-plant mechanisms compatible with a hemibiotrophic lifestyle of Diplodia corticola.</title>
        <authorList>
            <person name="Fernandes I."/>
            <person name="De Jonge R."/>
            <person name="Van De Peer Y."/>
            <person name="Devreese B."/>
            <person name="Alves A."/>
            <person name="Esteves A.C."/>
        </authorList>
    </citation>
    <scope>NUCLEOTIDE SEQUENCE [LARGE SCALE GENOMIC DNA]</scope>
    <source>
        <strain evidence="2 3">CBS 112549</strain>
    </source>
</reference>
<evidence type="ECO:0000256" key="1">
    <source>
        <dbReference type="SAM" id="MobiDB-lite"/>
    </source>
</evidence>
<evidence type="ECO:0000313" key="2">
    <source>
        <dbReference type="EMBL" id="OJD34213.1"/>
    </source>
</evidence>
<dbReference type="GeneID" id="31013386"/>
<evidence type="ECO:0008006" key="4">
    <source>
        <dbReference type="Google" id="ProtNLM"/>
    </source>
</evidence>
<keyword evidence="3" id="KW-1185">Reference proteome</keyword>
<evidence type="ECO:0000313" key="3">
    <source>
        <dbReference type="Proteomes" id="UP000183809"/>
    </source>
</evidence>
<dbReference type="EMBL" id="MNUE01000024">
    <property type="protein sequence ID" value="OJD34213.1"/>
    <property type="molecule type" value="Genomic_DNA"/>
</dbReference>
<gene>
    <name evidence="2" type="ORF">BKCO1_2400030</name>
</gene>
<protein>
    <recommendedName>
        <fullName evidence="4">F-box domain-containing protein</fullName>
    </recommendedName>
</protein>